<reference evidence="2" key="2">
    <citation type="submission" date="2023-06" db="EMBL/GenBank/DDBJ databases">
        <authorList>
            <consortium name="Lawrence Berkeley National Laboratory"/>
            <person name="Haridas S."/>
            <person name="Hensen N."/>
            <person name="Bonometti L."/>
            <person name="Westerberg I."/>
            <person name="Brannstrom I.O."/>
            <person name="Guillou S."/>
            <person name="Cros-Aarteil S."/>
            <person name="Calhoun S."/>
            <person name="Kuo A."/>
            <person name="Mondo S."/>
            <person name="Pangilinan J."/>
            <person name="Riley R."/>
            <person name="Labutti K."/>
            <person name="Andreopoulos B."/>
            <person name="Lipzen A."/>
            <person name="Chen C."/>
            <person name="Yanf M."/>
            <person name="Daum C."/>
            <person name="Ng V."/>
            <person name="Clum A."/>
            <person name="Steindorff A."/>
            <person name="Ohm R."/>
            <person name="Martin F."/>
            <person name="Silar P."/>
            <person name="Natvig D."/>
            <person name="Lalanne C."/>
            <person name="Gautier V."/>
            <person name="Ament-Velasquez S.L."/>
            <person name="Kruys A."/>
            <person name="Hutchinson M.I."/>
            <person name="Powell A.J."/>
            <person name="Barry K."/>
            <person name="Miller A.N."/>
            <person name="Grigoriev I.V."/>
            <person name="Debuchy R."/>
            <person name="Gladieux P."/>
            <person name="Thoren M.H."/>
            <person name="Johannesson H."/>
        </authorList>
    </citation>
    <scope>NUCLEOTIDE SEQUENCE</scope>
    <source>
        <strain evidence="2">CBS 958.72</strain>
    </source>
</reference>
<keyword evidence="1" id="KW-1133">Transmembrane helix</keyword>
<reference evidence="2" key="1">
    <citation type="journal article" date="2023" name="Mol. Phylogenet. Evol.">
        <title>Genome-scale phylogeny and comparative genomics of the fungal order Sordariales.</title>
        <authorList>
            <person name="Hensen N."/>
            <person name="Bonometti L."/>
            <person name="Westerberg I."/>
            <person name="Brannstrom I.O."/>
            <person name="Guillou S."/>
            <person name="Cros-Aarteil S."/>
            <person name="Calhoun S."/>
            <person name="Haridas S."/>
            <person name="Kuo A."/>
            <person name="Mondo S."/>
            <person name="Pangilinan J."/>
            <person name="Riley R."/>
            <person name="LaButti K."/>
            <person name="Andreopoulos B."/>
            <person name="Lipzen A."/>
            <person name="Chen C."/>
            <person name="Yan M."/>
            <person name="Daum C."/>
            <person name="Ng V."/>
            <person name="Clum A."/>
            <person name="Steindorff A."/>
            <person name="Ohm R.A."/>
            <person name="Martin F."/>
            <person name="Silar P."/>
            <person name="Natvig D.O."/>
            <person name="Lalanne C."/>
            <person name="Gautier V."/>
            <person name="Ament-Velasquez S.L."/>
            <person name="Kruys A."/>
            <person name="Hutchinson M.I."/>
            <person name="Powell A.J."/>
            <person name="Barry K."/>
            <person name="Miller A.N."/>
            <person name="Grigoriev I.V."/>
            <person name="Debuchy R."/>
            <person name="Gladieux P."/>
            <person name="Hiltunen Thoren M."/>
            <person name="Johannesson H."/>
        </authorList>
    </citation>
    <scope>NUCLEOTIDE SEQUENCE</scope>
    <source>
        <strain evidence="2">CBS 958.72</strain>
    </source>
</reference>
<proteinExistence type="predicted"/>
<evidence type="ECO:0000256" key="1">
    <source>
        <dbReference type="SAM" id="Phobius"/>
    </source>
</evidence>
<gene>
    <name evidence="2" type="ORF">B0T24DRAFT_596361</name>
</gene>
<keyword evidence="1" id="KW-0812">Transmembrane</keyword>
<protein>
    <submittedName>
        <fullName evidence="2">Uncharacterized protein</fullName>
    </submittedName>
</protein>
<dbReference type="EMBL" id="JAULSN010000006">
    <property type="protein sequence ID" value="KAK3369645.1"/>
    <property type="molecule type" value="Genomic_DNA"/>
</dbReference>
<dbReference type="AlphaFoldDB" id="A0AAE0N483"/>
<feature type="transmembrane region" description="Helical" evidence="1">
    <location>
        <begin position="139"/>
        <end position="162"/>
    </location>
</feature>
<comment type="caution">
    <text evidence="2">The sequence shown here is derived from an EMBL/GenBank/DDBJ whole genome shotgun (WGS) entry which is preliminary data.</text>
</comment>
<sequence length="320" mass="34521">MLRNCSCTILLLPVVLLMQVAVLSSGIIFLLAGTGGIDNAEHLPKLSGVYVALIDTAKYETTAGKEKYHGLPDSHDYSKPKDFFAIFPALYCSGKKNGDKYEADYCSPWGKQLFDLQWLWRVWGVDLVEKNYIASYPTLIFAGVMTAVVAAAVALACGALSFCFYWSMVLAALVSWVSAIGMLLAAAAGHMLTNKLVADISSASSGSVSAQWGDTFARVAWVVGGLAVAAAALWALIAVREHRVRVRTGRSRIAARRDRRGGGDGPSAFRVRGASYKHLSVGKDEMAGLHDHGYASHVDLVGVRARTPSPFEPMRHVNVE</sequence>
<evidence type="ECO:0000313" key="3">
    <source>
        <dbReference type="Proteomes" id="UP001287356"/>
    </source>
</evidence>
<evidence type="ECO:0000313" key="2">
    <source>
        <dbReference type="EMBL" id="KAK3369645.1"/>
    </source>
</evidence>
<name>A0AAE0N483_9PEZI</name>
<dbReference type="Proteomes" id="UP001287356">
    <property type="component" value="Unassembled WGS sequence"/>
</dbReference>
<accession>A0AAE0N483</accession>
<feature type="transmembrane region" description="Helical" evidence="1">
    <location>
        <begin position="219"/>
        <end position="239"/>
    </location>
</feature>
<organism evidence="2 3">
    <name type="scientific">Lasiosphaeria ovina</name>
    <dbReference type="NCBI Taxonomy" id="92902"/>
    <lineage>
        <taxon>Eukaryota</taxon>
        <taxon>Fungi</taxon>
        <taxon>Dikarya</taxon>
        <taxon>Ascomycota</taxon>
        <taxon>Pezizomycotina</taxon>
        <taxon>Sordariomycetes</taxon>
        <taxon>Sordariomycetidae</taxon>
        <taxon>Sordariales</taxon>
        <taxon>Lasiosphaeriaceae</taxon>
        <taxon>Lasiosphaeria</taxon>
    </lineage>
</organism>
<keyword evidence="1" id="KW-0472">Membrane</keyword>
<feature type="transmembrane region" description="Helical" evidence="1">
    <location>
        <begin position="169"/>
        <end position="192"/>
    </location>
</feature>
<keyword evidence="3" id="KW-1185">Reference proteome</keyword>